<gene>
    <name evidence="1" type="ORF">VA596_27045</name>
</gene>
<evidence type="ECO:0008006" key="3">
    <source>
        <dbReference type="Google" id="ProtNLM"/>
    </source>
</evidence>
<protein>
    <recommendedName>
        <fullName evidence="3">Nuclear transport factor 2 family protein</fullName>
    </recommendedName>
</protein>
<dbReference type="EMBL" id="JAYFSI010000006">
    <property type="protein sequence ID" value="MEA5363216.1"/>
    <property type="molecule type" value="Genomic_DNA"/>
</dbReference>
<comment type="caution">
    <text evidence="1">The sequence shown here is derived from an EMBL/GenBank/DDBJ whole genome shotgun (WGS) entry which is preliminary data.</text>
</comment>
<name>A0ABU5RDE4_9PSEU</name>
<organism evidence="1 2">
    <name type="scientific">Amycolatopsis heterodermiae</name>
    <dbReference type="NCBI Taxonomy" id="3110235"/>
    <lineage>
        <taxon>Bacteria</taxon>
        <taxon>Bacillati</taxon>
        <taxon>Actinomycetota</taxon>
        <taxon>Actinomycetes</taxon>
        <taxon>Pseudonocardiales</taxon>
        <taxon>Pseudonocardiaceae</taxon>
        <taxon>Amycolatopsis</taxon>
    </lineage>
</organism>
<evidence type="ECO:0000313" key="2">
    <source>
        <dbReference type="Proteomes" id="UP001304298"/>
    </source>
</evidence>
<reference evidence="1 2" key="1">
    <citation type="submission" date="2023-12" db="EMBL/GenBank/DDBJ databases">
        <title>Amycolatopsis sp. V23-08.</title>
        <authorList>
            <person name="Somphong A."/>
        </authorList>
    </citation>
    <scope>NUCLEOTIDE SEQUENCE [LARGE SCALE GENOMIC DNA]</scope>
    <source>
        <strain evidence="1 2">V23-08</strain>
    </source>
</reference>
<dbReference type="InterPro" id="IPR032710">
    <property type="entry name" value="NTF2-like_dom_sf"/>
</dbReference>
<sequence length="219" mass="24434">METNEERMRQWCRMWNEDPALAHELMSPACVQWSGQTPGLDGVVGPAEQVRFLEGYRAKHVNIFRPRVLADGGDHFAYLWDVDKADGHKLTGFDFNIRHGDRIAENWTFVGERRDPTPDPAYSGGDLDKVLDSWLRWRAGDPVDVLTEDFGYFSGAAGPLARPEPAALTPHREPIVDPDRGTVAFLWTGPAASGADLLSVREGRVARAWSLTGTRPFGY</sequence>
<dbReference type="SUPFAM" id="SSF54427">
    <property type="entry name" value="NTF2-like"/>
    <property type="match status" value="1"/>
</dbReference>
<keyword evidence="2" id="KW-1185">Reference proteome</keyword>
<dbReference type="Gene3D" id="3.10.450.50">
    <property type="match status" value="1"/>
</dbReference>
<evidence type="ECO:0000313" key="1">
    <source>
        <dbReference type="EMBL" id="MEA5363216.1"/>
    </source>
</evidence>
<dbReference type="Proteomes" id="UP001304298">
    <property type="component" value="Unassembled WGS sequence"/>
</dbReference>
<dbReference type="RefSeq" id="WP_323330966.1">
    <property type="nucleotide sequence ID" value="NZ_JAYFSI010000006.1"/>
</dbReference>
<proteinExistence type="predicted"/>
<accession>A0ABU5RDE4</accession>